<gene>
    <name evidence="1" type="ORF">S12H4_20923</name>
</gene>
<dbReference type="AlphaFoldDB" id="X1RF34"/>
<dbReference type="EMBL" id="BARW01010678">
    <property type="protein sequence ID" value="GAI79218.1"/>
    <property type="molecule type" value="Genomic_DNA"/>
</dbReference>
<protein>
    <submittedName>
        <fullName evidence="1">Uncharacterized protein</fullName>
    </submittedName>
</protein>
<sequence length="76" mass="8825">MNETTIEWVRNPDSSQGYTSNPFSGCLGPNNDGNRCPYCYAWRESLGRCKQADLRGTPIELPWNDDPFYPRFHPQR</sequence>
<reference evidence="1" key="1">
    <citation type="journal article" date="2014" name="Front. Microbiol.">
        <title>High frequency of phylogenetically diverse reductive dehalogenase-homologous genes in deep subseafloor sedimentary metagenomes.</title>
        <authorList>
            <person name="Kawai M."/>
            <person name="Futagami T."/>
            <person name="Toyoda A."/>
            <person name="Takaki Y."/>
            <person name="Nishi S."/>
            <person name="Hori S."/>
            <person name="Arai W."/>
            <person name="Tsubouchi T."/>
            <person name="Morono Y."/>
            <person name="Uchiyama I."/>
            <person name="Ito T."/>
            <person name="Fujiyama A."/>
            <person name="Inagaki F."/>
            <person name="Takami H."/>
        </authorList>
    </citation>
    <scope>NUCLEOTIDE SEQUENCE</scope>
    <source>
        <strain evidence="1">Expedition CK06-06</strain>
    </source>
</reference>
<feature type="non-terminal residue" evidence="1">
    <location>
        <position position="76"/>
    </location>
</feature>
<proteinExistence type="predicted"/>
<evidence type="ECO:0000313" key="1">
    <source>
        <dbReference type="EMBL" id="GAI79218.1"/>
    </source>
</evidence>
<name>X1RF34_9ZZZZ</name>
<accession>X1RF34</accession>
<organism evidence="1">
    <name type="scientific">marine sediment metagenome</name>
    <dbReference type="NCBI Taxonomy" id="412755"/>
    <lineage>
        <taxon>unclassified sequences</taxon>
        <taxon>metagenomes</taxon>
        <taxon>ecological metagenomes</taxon>
    </lineage>
</organism>
<comment type="caution">
    <text evidence="1">The sequence shown here is derived from an EMBL/GenBank/DDBJ whole genome shotgun (WGS) entry which is preliminary data.</text>
</comment>